<dbReference type="Ensembl" id="ENSANIT00000022671.1">
    <property type="protein sequence ID" value="ENSANIP00000021947.1"/>
    <property type="gene ID" value="ENSANIG00000014916.1"/>
</dbReference>
<evidence type="ECO:0000313" key="8">
    <source>
        <dbReference type="Proteomes" id="UP000694541"/>
    </source>
</evidence>
<proteinExistence type="predicted"/>
<dbReference type="PROSITE" id="PS50835">
    <property type="entry name" value="IG_LIKE"/>
    <property type="match status" value="1"/>
</dbReference>
<dbReference type="InterPro" id="IPR051287">
    <property type="entry name" value="TCR_variable_region"/>
</dbReference>
<dbReference type="InterPro" id="IPR007110">
    <property type="entry name" value="Ig-like_dom"/>
</dbReference>
<keyword evidence="5" id="KW-1279">T cell receptor</keyword>
<sequence length="127" mass="14258">VLSILECAGQVHKQAKLKALSGFTGHAQKDSVLQFPAEITIQAGESTALHCNFSTSYTNPYIYWYQQHQPQSPQMLLQVNKWKSHVDSGRFSSRLTVETSQVLLNVRDAELQDSAAYFCALSTHWCP</sequence>
<keyword evidence="1" id="KW-0732">Signal</keyword>
<accession>A0A8B9NG12</accession>
<evidence type="ECO:0000256" key="5">
    <source>
        <dbReference type="ARBA" id="ARBA00043266"/>
    </source>
</evidence>
<evidence type="ECO:0000256" key="3">
    <source>
        <dbReference type="ARBA" id="ARBA00023170"/>
    </source>
</evidence>
<dbReference type="PANTHER" id="PTHR19367:SF18">
    <property type="entry name" value="T CELL RECEPTOR ALPHA VARIABLE 16"/>
    <property type="match status" value="1"/>
</dbReference>
<feature type="domain" description="Ig-like" evidence="6">
    <location>
        <begin position="30"/>
        <end position="127"/>
    </location>
</feature>
<evidence type="ECO:0000313" key="7">
    <source>
        <dbReference type="Ensembl" id="ENSANIP00000021947.1"/>
    </source>
</evidence>
<dbReference type="InterPro" id="IPR013783">
    <property type="entry name" value="Ig-like_fold"/>
</dbReference>
<keyword evidence="2" id="KW-1064">Adaptive immunity</keyword>
<evidence type="ECO:0000256" key="2">
    <source>
        <dbReference type="ARBA" id="ARBA00023130"/>
    </source>
</evidence>
<name>A0A8B9NG12_9AVES</name>
<keyword evidence="3" id="KW-0675">Receptor</keyword>
<keyword evidence="4" id="KW-0393">Immunoglobulin domain</keyword>
<dbReference type="GO" id="GO:0042101">
    <property type="term" value="C:T cell receptor complex"/>
    <property type="evidence" value="ECO:0007669"/>
    <property type="project" value="UniProtKB-KW"/>
</dbReference>
<dbReference type="SMART" id="SM00406">
    <property type="entry name" value="IGv"/>
    <property type="match status" value="1"/>
</dbReference>
<evidence type="ECO:0000256" key="1">
    <source>
        <dbReference type="ARBA" id="ARBA00022729"/>
    </source>
</evidence>
<dbReference type="SUPFAM" id="SSF48726">
    <property type="entry name" value="Immunoglobulin"/>
    <property type="match status" value="1"/>
</dbReference>
<organism evidence="7 8">
    <name type="scientific">Accipiter nisus</name>
    <name type="common">Eurasian sparrowhawk</name>
    <dbReference type="NCBI Taxonomy" id="211598"/>
    <lineage>
        <taxon>Eukaryota</taxon>
        <taxon>Metazoa</taxon>
        <taxon>Chordata</taxon>
        <taxon>Craniata</taxon>
        <taxon>Vertebrata</taxon>
        <taxon>Euteleostomi</taxon>
        <taxon>Archelosauria</taxon>
        <taxon>Archosauria</taxon>
        <taxon>Dinosauria</taxon>
        <taxon>Saurischia</taxon>
        <taxon>Theropoda</taxon>
        <taxon>Coelurosauria</taxon>
        <taxon>Aves</taxon>
        <taxon>Neognathae</taxon>
        <taxon>Neoaves</taxon>
        <taxon>Telluraves</taxon>
        <taxon>Accipitrimorphae</taxon>
        <taxon>Accipitriformes</taxon>
        <taxon>Accipitridae</taxon>
        <taxon>Accipitrinae</taxon>
        <taxon>Accipiter</taxon>
    </lineage>
</organism>
<keyword evidence="5" id="KW-0391">Immunity</keyword>
<dbReference type="Proteomes" id="UP000694541">
    <property type="component" value="Unplaced"/>
</dbReference>
<evidence type="ECO:0000256" key="4">
    <source>
        <dbReference type="ARBA" id="ARBA00023319"/>
    </source>
</evidence>
<evidence type="ECO:0000259" key="6">
    <source>
        <dbReference type="PROSITE" id="PS50835"/>
    </source>
</evidence>
<reference evidence="7" key="1">
    <citation type="submission" date="2025-08" db="UniProtKB">
        <authorList>
            <consortium name="Ensembl"/>
        </authorList>
    </citation>
    <scope>IDENTIFICATION</scope>
</reference>
<keyword evidence="8" id="KW-1185">Reference proteome</keyword>
<dbReference type="InterPro" id="IPR013106">
    <property type="entry name" value="Ig_V-set"/>
</dbReference>
<dbReference type="Gene3D" id="2.60.40.10">
    <property type="entry name" value="Immunoglobulins"/>
    <property type="match status" value="1"/>
</dbReference>
<protein>
    <recommendedName>
        <fullName evidence="6">Ig-like domain-containing protein</fullName>
    </recommendedName>
</protein>
<dbReference type="GO" id="GO:0002250">
    <property type="term" value="P:adaptive immune response"/>
    <property type="evidence" value="ECO:0007669"/>
    <property type="project" value="UniProtKB-KW"/>
</dbReference>
<dbReference type="Pfam" id="PF07686">
    <property type="entry name" value="V-set"/>
    <property type="match status" value="1"/>
</dbReference>
<dbReference type="InterPro" id="IPR036179">
    <property type="entry name" value="Ig-like_dom_sf"/>
</dbReference>
<dbReference type="AlphaFoldDB" id="A0A8B9NG12"/>
<dbReference type="PANTHER" id="PTHR19367">
    <property type="entry name" value="T-CELL RECEPTOR ALPHA CHAIN V REGION"/>
    <property type="match status" value="1"/>
</dbReference>
<reference evidence="7" key="2">
    <citation type="submission" date="2025-09" db="UniProtKB">
        <authorList>
            <consortium name="Ensembl"/>
        </authorList>
    </citation>
    <scope>IDENTIFICATION</scope>
</reference>